<name>A0A419TCG6_9FIRM</name>
<evidence type="ECO:0000256" key="1">
    <source>
        <dbReference type="SAM" id="MobiDB-lite"/>
    </source>
</evidence>
<comment type="caution">
    <text evidence="4">The sequence shown here is derived from an EMBL/GenBank/DDBJ whole genome shotgun (WGS) entry which is preliminary data.</text>
</comment>
<dbReference type="Gene3D" id="3.50.50.60">
    <property type="entry name" value="FAD/NAD(P)-binding domain"/>
    <property type="match status" value="1"/>
</dbReference>
<evidence type="ECO:0000259" key="3">
    <source>
        <dbReference type="Pfam" id="PF04324"/>
    </source>
</evidence>
<dbReference type="OrthoDB" id="9801699at2"/>
<dbReference type="Pfam" id="PF04324">
    <property type="entry name" value="Fer2_BFD"/>
    <property type="match status" value="1"/>
</dbReference>
<protein>
    <submittedName>
        <fullName evidence="4">FAD/NAD(P)-binding oxidoreductase</fullName>
    </submittedName>
</protein>
<dbReference type="InterPro" id="IPR036188">
    <property type="entry name" value="FAD/NAD-bd_sf"/>
</dbReference>
<dbReference type="AlphaFoldDB" id="A0A419TCG6"/>
<dbReference type="PANTHER" id="PTHR42720">
    <property type="entry name" value="GLYCEROL-3-PHOSPHATE DEHYDROGENASE"/>
    <property type="match status" value="1"/>
</dbReference>
<reference evidence="4 5" key="1">
    <citation type="submission" date="2016-08" db="EMBL/GenBank/DDBJ databases">
        <title>A new outlook on sporulation: Clostridium algidixylanolyticum.</title>
        <authorList>
            <person name="Poppleton D.I."/>
            <person name="Gribaldo S."/>
        </authorList>
    </citation>
    <scope>NUCLEOTIDE SEQUENCE [LARGE SCALE GENOMIC DNA]</scope>
    <source>
        <strain evidence="4 5">SPL73</strain>
    </source>
</reference>
<evidence type="ECO:0000313" key="5">
    <source>
        <dbReference type="Proteomes" id="UP000284277"/>
    </source>
</evidence>
<dbReference type="InterPro" id="IPR041854">
    <property type="entry name" value="BFD-like_2Fe2S-bd_dom_sf"/>
</dbReference>
<feature type="region of interest" description="Disordered" evidence="1">
    <location>
        <begin position="463"/>
        <end position="486"/>
    </location>
</feature>
<dbReference type="SUPFAM" id="SSF51905">
    <property type="entry name" value="FAD/NAD(P)-binding domain"/>
    <property type="match status" value="1"/>
</dbReference>
<sequence length="486" mass="52286">MKEMYYDAAIIGGGVIGCAIARELARYDMKICVAEREEDVCSGTTKANSAIVHAGYDASPGSLKARFNLEGNRMMEELSKELDFPFIRNGSLVLCLDEEDLPNLQALLEKGVNNGVEGLTILSGDEVRAIEPNVTDQVVGALYAPTGGIVCPFGLNIALAENACDNGVEFFLNTEILGIEKTTEGFDLKTPDSIIHAKFVINAAGVYADQFHNMVSEKTLTIIPRKGDYLLLDKQAGAHVNHTIFQLPGKMGKGVLVTKTVHGNLLIGPSATDVESKEDVRTTADELTEITKKAAYVVKDIPFRKVITSFSGLRAHEVGGDFVIGEVLDAPGFFDAAGIESPGLTSAPAIGVYVAELVAKKADAKKRADFNGVRKGIVHPEKLTIEERGNLIKEDPRYGTIICRCEGVSEGEIVDSITRTLGAVSLDGVKRRVRAGMGRCQAGFCGPKTIEILARETNRAPEDICKNRPGSNMLKKEEKGAANDRA</sequence>
<organism evidence="4 5">
    <name type="scientific">Lacrimispora algidixylanolytica</name>
    <dbReference type="NCBI Taxonomy" id="94868"/>
    <lineage>
        <taxon>Bacteria</taxon>
        <taxon>Bacillati</taxon>
        <taxon>Bacillota</taxon>
        <taxon>Clostridia</taxon>
        <taxon>Lachnospirales</taxon>
        <taxon>Lachnospiraceae</taxon>
        <taxon>Lacrimispora</taxon>
    </lineage>
</organism>
<evidence type="ECO:0000259" key="2">
    <source>
        <dbReference type="Pfam" id="PF01266"/>
    </source>
</evidence>
<dbReference type="InterPro" id="IPR007419">
    <property type="entry name" value="BFD-like_2Fe2S-bd_dom"/>
</dbReference>
<proteinExistence type="predicted"/>
<gene>
    <name evidence="4" type="ORF">BET01_02300</name>
</gene>
<dbReference type="RefSeq" id="WP_120195133.1">
    <property type="nucleotide sequence ID" value="NZ_MCIA01000001.1"/>
</dbReference>
<feature type="domain" description="BFD-like [2Fe-2S]-binding" evidence="3">
    <location>
        <begin position="401"/>
        <end position="454"/>
    </location>
</feature>
<feature type="domain" description="FAD dependent oxidoreductase" evidence="2">
    <location>
        <begin position="7"/>
        <end position="357"/>
    </location>
</feature>
<dbReference type="Pfam" id="PF01266">
    <property type="entry name" value="DAO"/>
    <property type="match status" value="1"/>
</dbReference>
<keyword evidence="5" id="KW-1185">Reference proteome</keyword>
<dbReference type="PANTHER" id="PTHR42720:SF1">
    <property type="entry name" value="GLYCEROL 3-PHOSPHATE OXIDASE"/>
    <property type="match status" value="1"/>
</dbReference>
<accession>A0A419TCG6</accession>
<dbReference type="Gene3D" id="1.10.10.1100">
    <property type="entry name" value="BFD-like [2Fe-2S]-binding domain"/>
    <property type="match status" value="1"/>
</dbReference>
<dbReference type="Gene3D" id="3.30.9.10">
    <property type="entry name" value="D-Amino Acid Oxidase, subunit A, domain 2"/>
    <property type="match status" value="1"/>
</dbReference>
<dbReference type="EMBL" id="MCIA01000001">
    <property type="protein sequence ID" value="RKD35194.1"/>
    <property type="molecule type" value="Genomic_DNA"/>
</dbReference>
<dbReference type="Proteomes" id="UP000284277">
    <property type="component" value="Unassembled WGS sequence"/>
</dbReference>
<dbReference type="InterPro" id="IPR006076">
    <property type="entry name" value="FAD-dep_OxRdtase"/>
</dbReference>
<dbReference type="InterPro" id="IPR052745">
    <property type="entry name" value="G3P_Oxidase/Oxidoreductase"/>
</dbReference>
<dbReference type="PROSITE" id="PS51257">
    <property type="entry name" value="PROKAR_LIPOPROTEIN"/>
    <property type="match status" value="1"/>
</dbReference>
<feature type="compositionally biased region" description="Basic and acidic residues" evidence="1">
    <location>
        <begin position="474"/>
        <end position="486"/>
    </location>
</feature>
<dbReference type="CDD" id="cd19946">
    <property type="entry name" value="GlpA-like_Fer2_BFD-like"/>
    <property type="match status" value="1"/>
</dbReference>
<evidence type="ECO:0000313" key="4">
    <source>
        <dbReference type="EMBL" id="RKD35194.1"/>
    </source>
</evidence>